<dbReference type="PANTHER" id="PTHR47763">
    <property type="entry name" value="ALPHA-PROTEIN KINASE VWKA"/>
    <property type="match status" value="1"/>
</dbReference>
<comment type="subcellular location">
    <subcellularLocation>
        <location evidence="1">Secreted</location>
    </subcellularLocation>
</comment>
<keyword evidence="6" id="KW-1185">Reference proteome</keyword>
<evidence type="ECO:0000256" key="2">
    <source>
        <dbReference type="ARBA" id="ARBA00022525"/>
    </source>
</evidence>
<organism evidence="5 6">
    <name type="scientific">Tritrichomonas musculus</name>
    <dbReference type="NCBI Taxonomy" id="1915356"/>
    <lineage>
        <taxon>Eukaryota</taxon>
        <taxon>Metamonada</taxon>
        <taxon>Parabasalia</taxon>
        <taxon>Tritrichomonadida</taxon>
        <taxon>Tritrichomonadidae</taxon>
        <taxon>Tritrichomonas</taxon>
    </lineage>
</organism>
<dbReference type="PANTHER" id="PTHR47763:SF1">
    <property type="entry name" value="DUF659 DOMAIN-CONTAINING PROTEIN"/>
    <property type="match status" value="1"/>
</dbReference>
<evidence type="ECO:0000259" key="4">
    <source>
        <dbReference type="PROSITE" id="PS50234"/>
    </source>
</evidence>
<proteinExistence type="predicted"/>
<dbReference type="PROSITE" id="PS50234">
    <property type="entry name" value="VWFA"/>
    <property type="match status" value="1"/>
</dbReference>
<evidence type="ECO:0000256" key="1">
    <source>
        <dbReference type="ARBA" id="ARBA00004613"/>
    </source>
</evidence>
<protein>
    <recommendedName>
        <fullName evidence="4">VWFA domain-containing protein</fullName>
    </recommendedName>
</protein>
<dbReference type="InterPro" id="IPR002035">
    <property type="entry name" value="VWF_A"/>
</dbReference>
<dbReference type="InterPro" id="IPR036465">
    <property type="entry name" value="vWFA_dom_sf"/>
</dbReference>
<dbReference type="Proteomes" id="UP001470230">
    <property type="component" value="Unassembled WGS sequence"/>
</dbReference>
<dbReference type="InterPro" id="IPR052969">
    <property type="entry name" value="Thr-specific_kinase-like"/>
</dbReference>
<dbReference type="EMBL" id="JAPFFF010000007">
    <property type="protein sequence ID" value="KAK8885387.1"/>
    <property type="molecule type" value="Genomic_DNA"/>
</dbReference>
<accession>A0ABR2K399</accession>
<keyword evidence="2" id="KW-0964">Secreted</keyword>
<gene>
    <name evidence="5" type="ORF">M9Y10_040835</name>
</gene>
<comment type="caution">
    <text evidence="5">The sequence shown here is derived from an EMBL/GenBank/DDBJ whole genome shotgun (WGS) entry which is preliminary data.</text>
</comment>
<evidence type="ECO:0000313" key="6">
    <source>
        <dbReference type="Proteomes" id="UP001470230"/>
    </source>
</evidence>
<keyword evidence="3" id="KW-0732">Signal</keyword>
<dbReference type="InterPro" id="IPR056861">
    <property type="entry name" value="HMCN1-like_VWA"/>
</dbReference>
<dbReference type="Pfam" id="PF25106">
    <property type="entry name" value="VWA_4"/>
    <property type="match status" value="1"/>
</dbReference>
<dbReference type="SUPFAM" id="SSF53300">
    <property type="entry name" value="vWA-like"/>
    <property type="match status" value="1"/>
</dbReference>
<reference evidence="5 6" key="1">
    <citation type="submission" date="2024-04" db="EMBL/GenBank/DDBJ databases">
        <title>Tritrichomonas musculus Genome.</title>
        <authorList>
            <person name="Alves-Ferreira E."/>
            <person name="Grigg M."/>
            <person name="Lorenzi H."/>
            <person name="Galac M."/>
        </authorList>
    </citation>
    <scope>NUCLEOTIDE SEQUENCE [LARGE SCALE GENOMIC DNA]</scope>
    <source>
        <strain evidence="5 6">EAF2021</strain>
    </source>
</reference>
<name>A0ABR2K399_9EUKA</name>
<sequence>MSKAKGTKRTKKMDILFMIDATGSMASTIQAAHDKAEDLAFDLRTINRTALFRFACICYRDPVDTKDDVHQLFDFSEEIENLSEFLETVKASGGADWPEDFVGALNLSFDRLSWDKESKKAIIWIADAPAHGKRYCGKENHQEEEPKLEPLIEKLAKEDYYFVGISLKSESNTEGADRTFSEMEKIYKANKGKPFRIESFSPDANDEVGDIAKTMAESTMGVVDEMLKVYEE</sequence>
<evidence type="ECO:0000313" key="5">
    <source>
        <dbReference type="EMBL" id="KAK8885387.1"/>
    </source>
</evidence>
<dbReference type="Gene3D" id="3.40.50.410">
    <property type="entry name" value="von Willebrand factor, type A domain"/>
    <property type="match status" value="1"/>
</dbReference>
<evidence type="ECO:0000256" key="3">
    <source>
        <dbReference type="ARBA" id="ARBA00022729"/>
    </source>
</evidence>
<feature type="domain" description="VWFA" evidence="4">
    <location>
        <begin position="14"/>
        <end position="215"/>
    </location>
</feature>